<dbReference type="EMBL" id="JAEKNN010000033">
    <property type="protein sequence ID" value="MBJ7609281.1"/>
    <property type="molecule type" value="Genomic_DNA"/>
</dbReference>
<evidence type="ECO:0000256" key="3">
    <source>
        <dbReference type="ARBA" id="ARBA00022679"/>
    </source>
</evidence>
<dbReference type="HAMAP" id="MF_01043">
    <property type="entry name" value="PlsY"/>
    <property type="match status" value="1"/>
</dbReference>
<dbReference type="Proteomes" id="UP000614410">
    <property type="component" value="Unassembled WGS sequence"/>
</dbReference>
<comment type="function">
    <text evidence="10">Catalyzes the transfer of an acyl group from acyl-phosphate (acyl-PO(4)) to glycerol-3-phosphate (G3P) to form lysophosphatidic acid (LPA). This enzyme utilizes acyl-phosphate as fatty acyl donor, but not acyl-CoA or acyl-ACP.</text>
</comment>
<evidence type="ECO:0000256" key="7">
    <source>
        <dbReference type="ARBA" id="ARBA00023136"/>
    </source>
</evidence>
<comment type="catalytic activity">
    <reaction evidence="10">
        <text>an acyl phosphate + sn-glycerol 3-phosphate = a 1-acyl-sn-glycero-3-phosphate + phosphate</text>
        <dbReference type="Rhea" id="RHEA:34075"/>
        <dbReference type="ChEBI" id="CHEBI:43474"/>
        <dbReference type="ChEBI" id="CHEBI:57597"/>
        <dbReference type="ChEBI" id="CHEBI:57970"/>
        <dbReference type="ChEBI" id="CHEBI:59918"/>
        <dbReference type="EC" id="2.3.1.275"/>
    </reaction>
</comment>
<dbReference type="InterPro" id="IPR003811">
    <property type="entry name" value="G3P_acylTferase_PlsY"/>
</dbReference>
<comment type="similarity">
    <text evidence="10">Belongs to the PlsY family.</text>
</comment>
<evidence type="ECO:0000256" key="1">
    <source>
        <dbReference type="ARBA" id="ARBA00022475"/>
    </source>
</evidence>
<dbReference type="PANTHER" id="PTHR30309:SF0">
    <property type="entry name" value="GLYCEROL-3-PHOSPHATE ACYLTRANSFERASE-RELATED"/>
    <property type="match status" value="1"/>
</dbReference>
<comment type="caution">
    <text evidence="11">The sequence shown here is derived from an EMBL/GenBank/DDBJ whole genome shotgun (WGS) entry which is preliminary data.</text>
</comment>
<dbReference type="GO" id="GO:0005886">
    <property type="term" value="C:plasma membrane"/>
    <property type="evidence" value="ECO:0007669"/>
    <property type="project" value="UniProtKB-SubCell"/>
</dbReference>
<proteinExistence type="inferred from homology"/>
<accession>A0A934KGY3</accession>
<evidence type="ECO:0000256" key="4">
    <source>
        <dbReference type="ARBA" id="ARBA00022692"/>
    </source>
</evidence>
<reference evidence="11 12" key="1">
    <citation type="submission" date="2020-10" db="EMBL/GenBank/DDBJ databases">
        <title>Ca. Dormibacterota MAGs.</title>
        <authorList>
            <person name="Montgomery K."/>
        </authorList>
    </citation>
    <scope>NUCLEOTIDE SEQUENCE [LARGE SCALE GENOMIC DNA]</scope>
    <source>
        <strain evidence="11">Mitchell_Peninsula_5</strain>
    </source>
</reference>
<evidence type="ECO:0000256" key="5">
    <source>
        <dbReference type="ARBA" id="ARBA00022989"/>
    </source>
</evidence>
<keyword evidence="1 10" id="KW-1003">Cell membrane</keyword>
<comment type="subcellular location">
    <subcellularLocation>
        <location evidence="10">Cell membrane</location>
        <topology evidence="10">Multi-pass membrane protein</topology>
    </subcellularLocation>
</comment>
<keyword evidence="2 10" id="KW-0444">Lipid biosynthesis</keyword>
<feature type="transmembrane region" description="Helical" evidence="10">
    <location>
        <begin position="6"/>
        <end position="28"/>
    </location>
</feature>
<sequence>MKPPAIAVVIALLVGAYLVGSVPVAWLLGRWRRGVDLREVGSGNPGTSNLFRNAGMGLAVLSGPVQFAQGVVPVLIARGLGADDTVLELAAVCAVGGNGWPVWFGFHGQRCIAVATGAAAAIHPALLLVLLVCFAAGALAHAIALGVLGGFCLLPIAAAWIGGRGLAITCCALLAAVILRRLEGLSADLRGASSRSERQVLLRRLFLDERPGQILVGPRDEAGTR</sequence>
<evidence type="ECO:0000256" key="2">
    <source>
        <dbReference type="ARBA" id="ARBA00022516"/>
    </source>
</evidence>
<gene>
    <name evidence="10" type="primary">plsY</name>
    <name evidence="11" type="ORF">JF887_07600</name>
</gene>
<evidence type="ECO:0000256" key="9">
    <source>
        <dbReference type="ARBA" id="ARBA00023264"/>
    </source>
</evidence>
<comment type="pathway">
    <text evidence="10">Lipid metabolism; phospholipid metabolism.</text>
</comment>
<dbReference type="PANTHER" id="PTHR30309">
    <property type="entry name" value="INNER MEMBRANE PROTEIN YGIH"/>
    <property type="match status" value="1"/>
</dbReference>
<keyword evidence="4 10" id="KW-0812">Transmembrane</keyword>
<keyword evidence="11" id="KW-0012">Acyltransferase</keyword>
<organism evidence="11 12">
    <name type="scientific">Candidatus Amunia macphersoniae</name>
    <dbReference type="NCBI Taxonomy" id="3127014"/>
    <lineage>
        <taxon>Bacteria</taxon>
        <taxon>Bacillati</taxon>
        <taxon>Candidatus Dormiibacterota</taxon>
        <taxon>Candidatus Dormibacteria</taxon>
        <taxon>Candidatus Aeolococcales</taxon>
        <taxon>Candidatus Aeolococcaceae</taxon>
        <taxon>Candidatus Amunia</taxon>
    </lineage>
</organism>
<evidence type="ECO:0000313" key="11">
    <source>
        <dbReference type="EMBL" id="MBJ7609281.1"/>
    </source>
</evidence>
<evidence type="ECO:0000256" key="8">
    <source>
        <dbReference type="ARBA" id="ARBA00023209"/>
    </source>
</evidence>
<dbReference type="SMART" id="SM01207">
    <property type="entry name" value="G3P_acyltransf"/>
    <property type="match status" value="1"/>
</dbReference>
<evidence type="ECO:0000256" key="6">
    <source>
        <dbReference type="ARBA" id="ARBA00023098"/>
    </source>
</evidence>
<keyword evidence="9 10" id="KW-1208">Phospholipid metabolism</keyword>
<evidence type="ECO:0000256" key="10">
    <source>
        <dbReference type="HAMAP-Rule" id="MF_01043"/>
    </source>
</evidence>
<dbReference type="EC" id="2.3.1.275" evidence="10"/>
<dbReference type="GO" id="GO:0043772">
    <property type="term" value="F:acyl-phosphate glycerol-3-phosphate acyltransferase activity"/>
    <property type="evidence" value="ECO:0007669"/>
    <property type="project" value="UniProtKB-UniRule"/>
</dbReference>
<protein>
    <recommendedName>
        <fullName evidence="10">Glycerol-3-phosphate acyltransferase</fullName>
    </recommendedName>
    <alternativeName>
        <fullName evidence="10">Acyl-PO4 G3P acyltransferase</fullName>
    </alternativeName>
    <alternativeName>
        <fullName evidence="10">Acyl-phosphate--glycerol-3-phosphate acyltransferase</fullName>
    </alternativeName>
    <alternativeName>
        <fullName evidence="10">G3P acyltransferase</fullName>
        <shortName evidence="10">GPAT</shortName>
        <ecNumber evidence="10">2.3.1.275</ecNumber>
    </alternativeName>
    <alternativeName>
        <fullName evidence="10">Lysophosphatidic acid synthase</fullName>
        <shortName evidence="10">LPA synthase</shortName>
    </alternativeName>
</protein>
<keyword evidence="6 10" id="KW-0443">Lipid metabolism</keyword>
<comment type="subunit">
    <text evidence="10">Probably interacts with PlsX.</text>
</comment>
<dbReference type="AlphaFoldDB" id="A0A934KGY3"/>
<keyword evidence="3 10" id="KW-0808">Transferase</keyword>
<name>A0A934KGY3_9BACT</name>
<feature type="transmembrane region" description="Helical" evidence="10">
    <location>
        <begin position="125"/>
        <end position="151"/>
    </location>
</feature>
<feature type="transmembrane region" description="Helical" evidence="10">
    <location>
        <begin position="157"/>
        <end position="179"/>
    </location>
</feature>
<dbReference type="Pfam" id="PF02660">
    <property type="entry name" value="G3P_acyltransf"/>
    <property type="match status" value="1"/>
</dbReference>
<keyword evidence="7 10" id="KW-0472">Membrane</keyword>
<dbReference type="GO" id="GO:0008654">
    <property type="term" value="P:phospholipid biosynthetic process"/>
    <property type="evidence" value="ECO:0007669"/>
    <property type="project" value="UniProtKB-UniRule"/>
</dbReference>
<comment type="caution">
    <text evidence="10">Lacks conserved residue(s) required for the propagation of feature annotation.</text>
</comment>
<evidence type="ECO:0000313" key="12">
    <source>
        <dbReference type="Proteomes" id="UP000614410"/>
    </source>
</evidence>
<keyword evidence="5 10" id="KW-1133">Transmembrane helix</keyword>
<keyword evidence="8 10" id="KW-0594">Phospholipid biosynthesis</keyword>